<gene>
    <name evidence="1" type="ORF">GCM10011514_46920</name>
</gene>
<evidence type="ECO:0000313" key="1">
    <source>
        <dbReference type="EMBL" id="GGD77635.1"/>
    </source>
</evidence>
<proteinExistence type="predicted"/>
<dbReference type="Proteomes" id="UP000609064">
    <property type="component" value="Unassembled WGS sequence"/>
</dbReference>
<dbReference type="AlphaFoldDB" id="A0A917DXR0"/>
<keyword evidence="2" id="KW-1185">Reference proteome</keyword>
<sequence>MDFSNITEILSKFLMQKQNKIRIKKMQLVFYSKNSKCENSLKSTIIRCKNSLFSLHQLCKNSKLFRQHGLIYRQAESFRRR</sequence>
<evidence type="ECO:0000313" key="2">
    <source>
        <dbReference type="Proteomes" id="UP000609064"/>
    </source>
</evidence>
<reference evidence="1" key="2">
    <citation type="submission" date="2020-09" db="EMBL/GenBank/DDBJ databases">
        <authorList>
            <person name="Sun Q."/>
            <person name="Zhou Y."/>
        </authorList>
    </citation>
    <scope>NUCLEOTIDE SEQUENCE</scope>
    <source>
        <strain evidence="1">CGMCC 1.15958</strain>
    </source>
</reference>
<name>A0A917DXR0_9BACT</name>
<organism evidence="1 2">
    <name type="scientific">Emticicia aquatilis</name>
    <dbReference type="NCBI Taxonomy" id="1537369"/>
    <lineage>
        <taxon>Bacteria</taxon>
        <taxon>Pseudomonadati</taxon>
        <taxon>Bacteroidota</taxon>
        <taxon>Cytophagia</taxon>
        <taxon>Cytophagales</taxon>
        <taxon>Leadbetterellaceae</taxon>
        <taxon>Emticicia</taxon>
    </lineage>
</organism>
<comment type="caution">
    <text evidence="1">The sequence shown here is derived from an EMBL/GenBank/DDBJ whole genome shotgun (WGS) entry which is preliminary data.</text>
</comment>
<reference evidence="1" key="1">
    <citation type="journal article" date="2014" name="Int. J. Syst. Evol. Microbiol.">
        <title>Complete genome sequence of Corynebacterium casei LMG S-19264T (=DSM 44701T), isolated from a smear-ripened cheese.</title>
        <authorList>
            <consortium name="US DOE Joint Genome Institute (JGI-PGF)"/>
            <person name="Walter F."/>
            <person name="Albersmeier A."/>
            <person name="Kalinowski J."/>
            <person name="Ruckert C."/>
        </authorList>
    </citation>
    <scope>NUCLEOTIDE SEQUENCE</scope>
    <source>
        <strain evidence="1">CGMCC 1.15958</strain>
    </source>
</reference>
<protein>
    <submittedName>
        <fullName evidence="1">Uncharacterized protein</fullName>
    </submittedName>
</protein>
<accession>A0A917DXR0</accession>
<dbReference type="EMBL" id="BMKK01000013">
    <property type="protein sequence ID" value="GGD77635.1"/>
    <property type="molecule type" value="Genomic_DNA"/>
</dbReference>